<dbReference type="RefSeq" id="XP_066720072.1">
    <property type="nucleotide sequence ID" value="XM_066854217.1"/>
</dbReference>
<name>A0ABR1W682_9PEZI</name>
<evidence type="ECO:0000313" key="1">
    <source>
        <dbReference type="EMBL" id="KAK8079001.1"/>
    </source>
</evidence>
<comment type="caution">
    <text evidence="1">The sequence shown here is derived from an EMBL/GenBank/DDBJ whole genome shotgun (WGS) entry which is preliminary data.</text>
</comment>
<dbReference type="GeneID" id="92087280"/>
<organism evidence="1 2">
    <name type="scientific">Apiospora phragmitis</name>
    <dbReference type="NCBI Taxonomy" id="2905665"/>
    <lineage>
        <taxon>Eukaryota</taxon>
        <taxon>Fungi</taxon>
        <taxon>Dikarya</taxon>
        <taxon>Ascomycota</taxon>
        <taxon>Pezizomycotina</taxon>
        <taxon>Sordariomycetes</taxon>
        <taxon>Xylariomycetidae</taxon>
        <taxon>Amphisphaeriales</taxon>
        <taxon>Apiosporaceae</taxon>
        <taxon>Apiospora</taxon>
    </lineage>
</organism>
<dbReference type="EMBL" id="JAQQWL010000003">
    <property type="protein sequence ID" value="KAK8079001.1"/>
    <property type="molecule type" value="Genomic_DNA"/>
</dbReference>
<evidence type="ECO:0000313" key="2">
    <source>
        <dbReference type="Proteomes" id="UP001480595"/>
    </source>
</evidence>
<gene>
    <name evidence="1" type="ORF">PG994_002808</name>
</gene>
<keyword evidence="2" id="KW-1185">Reference proteome</keyword>
<proteinExistence type="predicted"/>
<protein>
    <submittedName>
        <fullName evidence="1">Uncharacterized protein</fullName>
    </submittedName>
</protein>
<accession>A0ABR1W682</accession>
<sequence length="69" mass="7617">MSVPDLTKDLNCYILRTARDEARYPIVLEPGYIRPKGFLARSGMAPAGRNCFKEATVATGTEGQSWLVL</sequence>
<dbReference type="Proteomes" id="UP001480595">
    <property type="component" value="Unassembled WGS sequence"/>
</dbReference>
<reference evidence="1 2" key="1">
    <citation type="submission" date="2023-01" db="EMBL/GenBank/DDBJ databases">
        <title>Analysis of 21 Apiospora genomes using comparative genomics revels a genus with tremendous synthesis potential of carbohydrate active enzymes and secondary metabolites.</title>
        <authorList>
            <person name="Sorensen T."/>
        </authorList>
    </citation>
    <scope>NUCLEOTIDE SEQUENCE [LARGE SCALE GENOMIC DNA]</scope>
    <source>
        <strain evidence="1 2">CBS 135458</strain>
    </source>
</reference>